<sequence length="278" mass="30746">MSLADIAGRVFIGETILLGIATLLFVGRNGLKRAHNQFRERIASVYPYLALLIGVLGVNKVAREFGPELSWLLDWNITGLIHAIEGDFVGKVQMIATPELTMYFSFMYIYGYVFLLVFPFIAYFALPDDGALKETAIAYAVNYGLGLIFYVLFISYGPRNLIPDVVSPLLYSTYPQSQILTGEVNANTNVFPSLHTSLSVSTAILAYRTREEYPGWVVVAIPIAVSIVIATMYLGIHWATDVVAGIVLGIGSVHIATRYVAENELPEQVETVFKEYLS</sequence>
<dbReference type="EMBL" id="BAABKX010000008">
    <property type="protein sequence ID" value="GAA5050462.1"/>
    <property type="molecule type" value="Genomic_DNA"/>
</dbReference>
<keyword evidence="1" id="KW-0472">Membrane</keyword>
<dbReference type="Pfam" id="PF14378">
    <property type="entry name" value="PAP2_3"/>
    <property type="match status" value="1"/>
</dbReference>
<dbReference type="Gene3D" id="1.20.144.10">
    <property type="entry name" value="Phosphatidic acid phosphatase type 2/haloperoxidase"/>
    <property type="match status" value="1"/>
</dbReference>
<feature type="transmembrane region" description="Helical" evidence="1">
    <location>
        <begin position="102"/>
        <end position="124"/>
    </location>
</feature>
<organism evidence="3 4">
    <name type="scientific">Haladaptatus pallidirubidus</name>
    <dbReference type="NCBI Taxonomy" id="1008152"/>
    <lineage>
        <taxon>Archaea</taxon>
        <taxon>Methanobacteriati</taxon>
        <taxon>Methanobacteriota</taxon>
        <taxon>Stenosarchaea group</taxon>
        <taxon>Halobacteria</taxon>
        <taxon>Halobacteriales</taxon>
        <taxon>Haladaptataceae</taxon>
        <taxon>Haladaptatus</taxon>
    </lineage>
</organism>
<dbReference type="GeneID" id="68616121"/>
<feature type="domain" description="Phosphatidic acid phosphatase type 2/haloperoxidase" evidence="2">
    <location>
        <begin position="138"/>
        <end position="257"/>
    </location>
</feature>
<accession>A0AAV3UH72</accession>
<comment type="caution">
    <text evidence="3">The sequence shown here is derived from an EMBL/GenBank/DDBJ whole genome shotgun (WGS) entry which is preliminary data.</text>
</comment>
<name>A0AAV3UH72_9EURY</name>
<keyword evidence="1" id="KW-1133">Transmembrane helix</keyword>
<feature type="transmembrane region" description="Helical" evidence="1">
    <location>
        <begin position="6"/>
        <end position="25"/>
    </location>
</feature>
<evidence type="ECO:0000313" key="3">
    <source>
        <dbReference type="EMBL" id="GAA5050462.1"/>
    </source>
</evidence>
<evidence type="ECO:0000313" key="4">
    <source>
        <dbReference type="Proteomes" id="UP001501729"/>
    </source>
</evidence>
<evidence type="ECO:0000256" key="1">
    <source>
        <dbReference type="SAM" id="Phobius"/>
    </source>
</evidence>
<keyword evidence="1" id="KW-0812">Transmembrane</keyword>
<dbReference type="GO" id="GO:0016020">
    <property type="term" value="C:membrane"/>
    <property type="evidence" value="ECO:0007669"/>
    <property type="project" value="UniProtKB-SubCell"/>
</dbReference>
<reference evidence="3 4" key="1">
    <citation type="journal article" date="2019" name="Int. J. Syst. Evol. Microbiol.">
        <title>The Global Catalogue of Microorganisms (GCM) 10K type strain sequencing project: providing services to taxonomists for standard genome sequencing and annotation.</title>
        <authorList>
            <consortium name="The Broad Institute Genomics Platform"/>
            <consortium name="The Broad Institute Genome Sequencing Center for Infectious Disease"/>
            <person name="Wu L."/>
            <person name="Ma J."/>
        </authorList>
    </citation>
    <scope>NUCLEOTIDE SEQUENCE [LARGE SCALE GENOMIC DNA]</scope>
    <source>
        <strain evidence="3 4">JCM 17504</strain>
    </source>
</reference>
<dbReference type="CDD" id="cd03386">
    <property type="entry name" value="PAP2_Aur1_like"/>
    <property type="match status" value="1"/>
</dbReference>
<dbReference type="InterPro" id="IPR036938">
    <property type="entry name" value="PAP2/HPO_sf"/>
</dbReference>
<feature type="transmembrane region" description="Helical" evidence="1">
    <location>
        <begin position="136"/>
        <end position="156"/>
    </location>
</feature>
<dbReference type="InterPro" id="IPR026841">
    <property type="entry name" value="Aur1/Ipt1"/>
</dbReference>
<dbReference type="RefSeq" id="WP_227777812.1">
    <property type="nucleotide sequence ID" value="NZ_BAABKX010000008.1"/>
</dbReference>
<feature type="transmembrane region" description="Helical" evidence="1">
    <location>
        <begin position="214"/>
        <end position="236"/>
    </location>
</feature>
<gene>
    <name evidence="3" type="ORF">GCM10025751_24570</name>
</gene>
<proteinExistence type="predicted"/>
<dbReference type="Proteomes" id="UP001501729">
    <property type="component" value="Unassembled WGS sequence"/>
</dbReference>
<protein>
    <recommendedName>
        <fullName evidence="2">Phosphatidic acid phosphatase type 2/haloperoxidase domain-containing protein</fullName>
    </recommendedName>
</protein>
<dbReference type="SMART" id="SM00014">
    <property type="entry name" value="acidPPc"/>
    <property type="match status" value="1"/>
</dbReference>
<dbReference type="AlphaFoldDB" id="A0AAV3UH72"/>
<keyword evidence="4" id="KW-1185">Reference proteome</keyword>
<dbReference type="SUPFAM" id="SSF48317">
    <property type="entry name" value="Acid phosphatase/Vanadium-dependent haloperoxidase"/>
    <property type="match status" value="1"/>
</dbReference>
<dbReference type="InterPro" id="IPR000326">
    <property type="entry name" value="PAP2/HPO"/>
</dbReference>
<evidence type="ECO:0000259" key="2">
    <source>
        <dbReference type="SMART" id="SM00014"/>
    </source>
</evidence>